<evidence type="ECO:0000313" key="2">
    <source>
        <dbReference type="Proteomes" id="UP000296822"/>
    </source>
</evidence>
<accession>A0A4D6HSX9</accession>
<dbReference type="EMBL" id="CP031306">
    <property type="protein sequence ID" value="QCC56545.1"/>
    <property type="molecule type" value="Genomic_DNA"/>
</dbReference>
<evidence type="ECO:0000313" key="1">
    <source>
        <dbReference type="EMBL" id="QCC56545.1"/>
    </source>
</evidence>
<dbReference type="Proteomes" id="UP000296822">
    <property type="component" value="Plasmid unnamed1"/>
</dbReference>
<name>A0A4D6HSX9_9EURY</name>
<keyword evidence="1" id="KW-0614">Plasmid</keyword>
<gene>
    <name evidence="1" type="ORF">DV706_18790</name>
</gene>
<organism evidence="1 2">
    <name type="scientific">Natronorubrum bangense</name>
    <dbReference type="NCBI Taxonomy" id="61858"/>
    <lineage>
        <taxon>Archaea</taxon>
        <taxon>Methanobacteriati</taxon>
        <taxon>Methanobacteriota</taxon>
        <taxon>Stenosarchaea group</taxon>
        <taxon>Halobacteria</taxon>
        <taxon>Halobacteriales</taxon>
        <taxon>Natrialbaceae</taxon>
        <taxon>Natronorubrum</taxon>
    </lineage>
</organism>
<protein>
    <submittedName>
        <fullName evidence="1">Uncharacterized protein</fullName>
    </submittedName>
</protein>
<sequence length="103" mass="11382">MDDDIETPKGNTDIDVKLSDGTAIEVKNFDYADVTNRPQFMIDDEVSKLTAKLEKYSVESDSVVVATRGNPESAEIPQRALNDADISDGTTVEFKNIEDIDQL</sequence>
<dbReference type="KEGG" id="nbg:DV706_18790"/>
<geneLocation type="plasmid" evidence="1">
    <name>unnamed1</name>
</geneLocation>
<reference evidence="1 2" key="1">
    <citation type="journal article" date="2019" name="Nat. Commun.">
        <title>A new type of DNA phosphorothioation-based antiviral system in archaea.</title>
        <authorList>
            <person name="Xiong L."/>
            <person name="Liu S."/>
            <person name="Chen S."/>
            <person name="Xiao Y."/>
            <person name="Zhu B."/>
            <person name="Gao Y."/>
            <person name="Zhang Y."/>
            <person name="Chen B."/>
            <person name="Luo J."/>
            <person name="Deng Z."/>
            <person name="Chen X."/>
            <person name="Wang L."/>
            <person name="Chen S."/>
        </authorList>
    </citation>
    <scope>NUCLEOTIDE SEQUENCE [LARGE SCALE GENOMIC DNA]</scope>
    <source>
        <strain evidence="1 2">JCM 10635</strain>
        <plasmid evidence="1 2">unnamed1</plasmid>
    </source>
</reference>
<dbReference type="AlphaFoldDB" id="A0A4D6HSX9"/>
<proteinExistence type="predicted"/>